<name>A0ABX1P8R6_9CYAN</name>
<comment type="caution">
    <text evidence="1">The sequence shown here is derived from an EMBL/GenBank/DDBJ whole genome shotgun (WGS) entry which is preliminary data.</text>
</comment>
<dbReference type="EMBL" id="QMEB01000117">
    <property type="protein sequence ID" value="NMG20832.1"/>
    <property type="molecule type" value="Genomic_DNA"/>
</dbReference>
<dbReference type="Proteomes" id="UP000718564">
    <property type="component" value="Unassembled WGS sequence"/>
</dbReference>
<evidence type="ECO:0000313" key="1">
    <source>
        <dbReference type="EMBL" id="NMG20832.1"/>
    </source>
</evidence>
<gene>
    <name evidence="1" type="ORF">DP116_15730</name>
</gene>
<sequence>MPIKRVVKNNATYLYLTEEVYDPEKKRGKTVVKKTLGVEEPAAPLNSMTEEFAVVWAENRTLGNAVPFSDRVTGQFPPENNGHGVILPCDIVECGKFRNGKLRWWCRTHQVHWGTKADIQQASESEEGAIRCSNATQPMNYVKNPLILNPDDYAGGIGIWAALPTAINTTVYPDLANVEVHVHVRPEPRGKKTIDANFPAIVIRSTDHTPLFANVSIKRVVIASPSALAYLEALINNLPLGTLYCNRCNHPHLDLGDFAKNPHKKHFCGNCGSDSNWSSEAIVSSPIKELADKLNGNLMFVRSDRKLDLRDYADCQFKIWASTPAILWTSELSQEIGIHVHVYRSDKKIIDNTFGDVTWTDGTKLERENLLSQMLQKCRQQKAPSV</sequence>
<organism evidence="1 2">
    <name type="scientific">Brasilonema bromeliae SPC951</name>
    <dbReference type="NCBI Taxonomy" id="385972"/>
    <lineage>
        <taxon>Bacteria</taxon>
        <taxon>Bacillati</taxon>
        <taxon>Cyanobacteriota</taxon>
        <taxon>Cyanophyceae</taxon>
        <taxon>Nostocales</taxon>
        <taxon>Scytonemataceae</taxon>
        <taxon>Brasilonema</taxon>
        <taxon>Bromeliae group (in: Brasilonema)</taxon>
    </lineage>
</organism>
<reference evidence="1 2" key="1">
    <citation type="submission" date="2018-06" db="EMBL/GenBank/DDBJ databases">
        <title>Comparative genomics of Brasilonema spp. strains.</title>
        <authorList>
            <person name="Alvarenga D.O."/>
            <person name="Fiore M.F."/>
            <person name="Varani A.M."/>
        </authorList>
    </citation>
    <scope>NUCLEOTIDE SEQUENCE [LARGE SCALE GENOMIC DNA]</scope>
    <source>
        <strain evidence="1 2">SPC951</strain>
    </source>
</reference>
<proteinExistence type="predicted"/>
<keyword evidence="2" id="KW-1185">Reference proteome</keyword>
<evidence type="ECO:0008006" key="3">
    <source>
        <dbReference type="Google" id="ProtNLM"/>
    </source>
</evidence>
<evidence type="ECO:0000313" key="2">
    <source>
        <dbReference type="Proteomes" id="UP000718564"/>
    </source>
</evidence>
<accession>A0ABX1P8R6</accession>
<protein>
    <recommendedName>
        <fullName evidence="3">Replication protein</fullName>
    </recommendedName>
</protein>
<dbReference type="RefSeq" id="WP_169156088.1">
    <property type="nucleotide sequence ID" value="NZ_CAWPJE010000109.1"/>
</dbReference>